<accession>A0ABV3QGU5</accession>
<feature type="transmembrane region" description="Helical" evidence="1">
    <location>
        <begin position="21"/>
        <end position="39"/>
    </location>
</feature>
<dbReference type="InterPro" id="IPR007560">
    <property type="entry name" value="Restrct_endonuc_IV_Mrr"/>
</dbReference>
<gene>
    <name evidence="4" type="ORF">ABQJ54_14835</name>
</gene>
<dbReference type="RefSeq" id="WP_367855090.1">
    <property type="nucleotide sequence ID" value="NZ_JBFOHK010000004.1"/>
</dbReference>
<keyword evidence="4" id="KW-0540">Nuclease</keyword>
<keyword evidence="4" id="KW-0255">Endonuclease</keyword>
<dbReference type="Gene3D" id="3.40.1350.10">
    <property type="match status" value="1"/>
</dbReference>
<evidence type="ECO:0000313" key="4">
    <source>
        <dbReference type="EMBL" id="MEW9573030.1"/>
    </source>
</evidence>
<dbReference type="InterPro" id="IPR011335">
    <property type="entry name" value="Restrct_endonuc-II-like"/>
</dbReference>
<dbReference type="Proteomes" id="UP001556220">
    <property type="component" value="Unassembled WGS sequence"/>
</dbReference>
<dbReference type="EC" id="3.1.21.-" evidence="4"/>
<proteinExistence type="predicted"/>
<feature type="transmembrane region" description="Helical" evidence="1">
    <location>
        <begin position="59"/>
        <end position="81"/>
    </location>
</feature>
<dbReference type="Pfam" id="PF01396">
    <property type="entry name" value="Zn_ribbon_Top1"/>
    <property type="match status" value="1"/>
</dbReference>
<feature type="domain" description="DNA topoisomerase type IA zn finger" evidence="2">
    <location>
        <begin position="235"/>
        <end position="271"/>
    </location>
</feature>
<dbReference type="GO" id="GO:0016787">
    <property type="term" value="F:hydrolase activity"/>
    <property type="evidence" value="ECO:0007669"/>
    <property type="project" value="UniProtKB-KW"/>
</dbReference>
<dbReference type="Gene3D" id="3.30.65.10">
    <property type="entry name" value="Bacterial Topoisomerase I, domain 1"/>
    <property type="match status" value="1"/>
</dbReference>
<dbReference type="GO" id="GO:0004519">
    <property type="term" value="F:endonuclease activity"/>
    <property type="evidence" value="ECO:0007669"/>
    <property type="project" value="UniProtKB-KW"/>
</dbReference>
<dbReference type="InterPro" id="IPR013498">
    <property type="entry name" value="Topo_IA_Znf"/>
</dbReference>
<keyword evidence="5" id="KW-1185">Reference proteome</keyword>
<evidence type="ECO:0000313" key="5">
    <source>
        <dbReference type="Proteomes" id="UP001556220"/>
    </source>
</evidence>
<keyword evidence="1" id="KW-0812">Transmembrane</keyword>
<dbReference type="PANTHER" id="PTHR30015">
    <property type="entry name" value="MRR RESTRICTION SYSTEM PROTEIN"/>
    <property type="match status" value="1"/>
</dbReference>
<keyword evidence="4" id="KW-0378">Hydrolase</keyword>
<dbReference type="InterPro" id="IPR052906">
    <property type="entry name" value="Type_IV_Methyl-Rstrct_Enzyme"/>
</dbReference>
<reference evidence="4 5" key="1">
    <citation type="submission" date="2024-06" db="EMBL/GenBank/DDBJ databases">
        <authorList>
            <person name="Woo H."/>
        </authorList>
    </citation>
    <scope>NUCLEOTIDE SEQUENCE [LARGE SCALE GENOMIC DNA]</scope>
    <source>
        <strain evidence="4 5">Si-c</strain>
    </source>
</reference>
<dbReference type="SUPFAM" id="SSF52980">
    <property type="entry name" value="Restriction endonuclease-like"/>
    <property type="match status" value="1"/>
</dbReference>
<keyword evidence="1" id="KW-1133">Transmembrane helix</keyword>
<keyword evidence="1" id="KW-0472">Membrane</keyword>
<organism evidence="4 5">
    <name type="scientific">Rhodanobacter lycopersici</name>
    <dbReference type="NCBI Taxonomy" id="3162487"/>
    <lineage>
        <taxon>Bacteria</taxon>
        <taxon>Pseudomonadati</taxon>
        <taxon>Pseudomonadota</taxon>
        <taxon>Gammaproteobacteria</taxon>
        <taxon>Lysobacterales</taxon>
        <taxon>Rhodanobacteraceae</taxon>
        <taxon>Rhodanobacter</taxon>
    </lineage>
</organism>
<dbReference type="Pfam" id="PF04471">
    <property type="entry name" value="Mrr_cat"/>
    <property type="match status" value="1"/>
</dbReference>
<evidence type="ECO:0000259" key="2">
    <source>
        <dbReference type="Pfam" id="PF01396"/>
    </source>
</evidence>
<dbReference type="EMBL" id="JBFOHK010000004">
    <property type="protein sequence ID" value="MEW9573030.1"/>
    <property type="molecule type" value="Genomic_DNA"/>
</dbReference>
<evidence type="ECO:0000256" key="1">
    <source>
        <dbReference type="SAM" id="Phobius"/>
    </source>
</evidence>
<comment type="caution">
    <text evidence="4">The sequence shown here is derived from an EMBL/GenBank/DDBJ whole genome shotgun (WGS) entry which is preliminary data.</text>
</comment>
<protein>
    <submittedName>
        <fullName evidence="4">Restriction endonuclease</fullName>
        <ecNumber evidence="4">3.1.21.-</ecNumber>
    </submittedName>
</protein>
<feature type="domain" description="Restriction endonuclease type IV Mrr" evidence="3">
    <location>
        <begin position="97"/>
        <end position="207"/>
    </location>
</feature>
<dbReference type="PANTHER" id="PTHR30015:SF7">
    <property type="entry name" value="TYPE IV METHYL-DIRECTED RESTRICTION ENZYME ECOKMRR"/>
    <property type="match status" value="1"/>
</dbReference>
<sequence length="274" mass="30104">MAKRKESNFDLLASMPWPVPLVLGVIGFVGVRYGIGWIMGTSQNVYLAGLGRELSGKAYAPLAWAVLGLCWAAALASYIGAKRRRRLLETQTDLESIRALSWRQFELLVGEAFRRQGYAIQETGLGGADGGIDLTLRKDGKLTLVQCKRWRTQRVDVKVVREMFGLLAHHQASAVKIVAVGSYTPDARRFAEGKPIELISGKALLELVRSVQAPASRQTSQTQASTPTEAAAPLCPKCGKAMQQRANRRTKEHFWGCTDYPGCRGTRQLTENAS</sequence>
<dbReference type="InterPro" id="IPR011856">
    <property type="entry name" value="tRNA_endonuc-like_dom_sf"/>
</dbReference>
<name>A0ABV3QGU5_9GAMM</name>
<dbReference type="SUPFAM" id="SSF57783">
    <property type="entry name" value="Zinc beta-ribbon"/>
    <property type="match status" value="1"/>
</dbReference>
<evidence type="ECO:0000259" key="3">
    <source>
        <dbReference type="Pfam" id="PF04471"/>
    </source>
</evidence>